<keyword evidence="1" id="KW-0479">Metal-binding</keyword>
<evidence type="ECO:0000313" key="5">
    <source>
        <dbReference type="Proteomes" id="UP000231279"/>
    </source>
</evidence>
<dbReference type="Proteomes" id="UP000231279">
    <property type="component" value="Unassembled WGS sequence"/>
</dbReference>
<keyword evidence="5" id="KW-1185">Reference proteome</keyword>
<dbReference type="GO" id="GO:0008270">
    <property type="term" value="F:zinc ion binding"/>
    <property type="evidence" value="ECO:0007669"/>
    <property type="project" value="UniProtKB-KW"/>
</dbReference>
<accession>A0A2G9HLT9</accession>
<feature type="region of interest" description="Disordered" evidence="2">
    <location>
        <begin position="1"/>
        <end position="37"/>
    </location>
</feature>
<keyword evidence="1" id="KW-0863">Zinc-finger</keyword>
<feature type="compositionally biased region" description="Basic and acidic residues" evidence="2">
    <location>
        <begin position="7"/>
        <end position="17"/>
    </location>
</feature>
<evidence type="ECO:0000259" key="3">
    <source>
        <dbReference type="PROSITE" id="PS50157"/>
    </source>
</evidence>
<dbReference type="EMBL" id="NKXS01001454">
    <property type="protein sequence ID" value="PIN18485.1"/>
    <property type="molecule type" value="Genomic_DNA"/>
</dbReference>
<comment type="caution">
    <text evidence="4">The sequence shown here is derived from an EMBL/GenBank/DDBJ whole genome shotgun (WGS) entry which is preliminary data.</text>
</comment>
<dbReference type="InterPro" id="IPR013087">
    <property type="entry name" value="Znf_C2H2_type"/>
</dbReference>
<feature type="compositionally biased region" description="Basic and acidic residues" evidence="2">
    <location>
        <begin position="52"/>
        <end position="77"/>
    </location>
</feature>
<keyword evidence="1" id="KW-0862">Zinc</keyword>
<evidence type="ECO:0000256" key="1">
    <source>
        <dbReference type="PROSITE-ProRule" id="PRU00042"/>
    </source>
</evidence>
<sequence length="115" mass="12880">MKFVQNHSEKQNDKVEDVDSSSLVADDHQFKKRKTESAIDVAEEKLVEAEAKAEAESKAVTESEAEVESKAEAEKINQESSGTSTRQNYACTTCNRSFQSHRALEGHKSSRNKFK</sequence>
<proteinExistence type="predicted"/>
<feature type="domain" description="C2H2-type" evidence="3">
    <location>
        <begin position="89"/>
        <end position="115"/>
    </location>
</feature>
<organism evidence="4 5">
    <name type="scientific">Handroanthus impetiginosus</name>
    <dbReference type="NCBI Taxonomy" id="429701"/>
    <lineage>
        <taxon>Eukaryota</taxon>
        <taxon>Viridiplantae</taxon>
        <taxon>Streptophyta</taxon>
        <taxon>Embryophyta</taxon>
        <taxon>Tracheophyta</taxon>
        <taxon>Spermatophyta</taxon>
        <taxon>Magnoliopsida</taxon>
        <taxon>eudicotyledons</taxon>
        <taxon>Gunneridae</taxon>
        <taxon>Pentapetalae</taxon>
        <taxon>asterids</taxon>
        <taxon>lamiids</taxon>
        <taxon>Lamiales</taxon>
        <taxon>Bignoniaceae</taxon>
        <taxon>Crescentiina</taxon>
        <taxon>Tabebuia alliance</taxon>
        <taxon>Handroanthus</taxon>
    </lineage>
</organism>
<dbReference type="PROSITE" id="PS50157">
    <property type="entry name" value="ZINC_FINGER_C2H2_2"/>
    <property type="match status" value="1"/>
</dbReference>
<evidence type="ECO:0000313" key="4">
    <source>
        <dbReference type="EMBL" id="PIN18485.1"/>
    </source>
</evidence>
<reference evidence="5" key="1">
    <citation type="journal article" date="2018" name="Gigascience">
        <title>Genome assembly of the Pink Ipe (Handroanthus impetiginosus, Bignoniaceae), a highly valued, ecologically keystone Neotropical timber forest tree.</title>
        <authorList>
            <person name="Silva-Junior O.B."/>
            <person name="Grattapaglia D."/>
            <person name="Novaes E."/>
            <person name="Collevatti R.G."/>
        </authorList>
    </citation>
    <scope>NUCLEOTIDE SEQUENCE [LARGE SCALE GENOMIC DNA]</scope>
    <source>
        <strain evidence="5">cv. UFG-1</strain>
    </source>
</reference>
<protein>
    <recommendedName>
        <fullName evidence="3">C2H2-type domain-containing protein</fullName>
    </recommendedName>
</protein>
<name>A0A2G9HLT9_9LAMI</name>
<dbReference type="OrthoDB" id="6077919at2759"/>
<dbReference type="Pfam" id="PF13912">
    <property type="entry name" value="zf-C2H2_6"/>
    <property type="match status" value="1"/>
</dbReference>
<evidence type="ECO:0000256" key="2">
    <source>
        <dbReference type="SAM" id="MobiDB-lite"/>
    </source>
</evidence>
<dbReference type="AlphaFoldDB" id="A0A2G9HLT9"/>
<gene>
    <name evidence="4" type="ORF">CDL12_08858</name>
</gene>
<feature type="region of interest" description="Disordered" evidence="2">
    <location>
        <begin position="52"/>
        <end position="86"/>
    </location>
</feature>